<dbReference type="GO" id="GO:0003677">
    <property type="term" value="F:DNA binding"/>
    <property type="evidence" value="ECO:0007669"/>
    <property type="project" value="InterPro"/>
</dbReference>
<dbReference type="AlphaFoldDB" id="A0A2X1AHN7"/>
<evidence type="ECO:0000313" key="2">
    <source>
        <dbReference type="EMBL" id="SPU44368.1"/>
    </source>
</evidence>
<dbReference type="Proteomes" id="UP000250358">
    <property type="component" value="Unassembled WGS sequence"/>
</dbReference>
<dbReference type="EMBL" id="UAQM01000011">
    <property type="protein sequence ID" value="SPU44368.1"/>
    <property type="molecule type" value="Genomic_DNA"/>
</dbReference>
<dbReference type="GO" id="GO:0006355">
    <property type="term" value="P:regulation of DNA-templated transcription"/>
    <property type="evidence" value="ECO:0007669"/>
    <property type="project" value="InterPro"/>
</dbReference>
<dbReference type="Pfam" id="PF05443">
    <property type="entry name" value="ROS_MUCR"/>
    <property type="match status" value="1"/>
</dbReference>
<feature type="region of interest" description="Disordered" evidence="1">
    <location>
        <begin position="99"/>
        <end position="118"/>
    </location>
</feature>
<reference evidence="2 3" key="1">
    <citation type="submission" date="2018-06" db="EMBL/GenBank/DDBJ databases">
        <authorList>
            <consortium name="Pathogen Informatics"/>
            <person name="Doyle S."/>
        </authorList>
    </citation>
    <scope>NUCLEOTIDE SEQUENCE [LARGE SCALE GENOMIC DNA]</scope>
    <source>
        <strain evidence="2 3">NCTC11165</strain>
    </source>
</reference>
<sequence>MRRARRGLLEGEAEASVRGQCGDPRMTDAYVIAEQSGADLFSLTVGIAVAFLANNKPDPAAVPHTPDSYRERFGLSAGYRMVAPAYSAVRSAHAKASAAGARARLPAKATKAAGRPRT</sequence>
<evidence type="ECO:0000313" key="3">
    <source>
        <dbReference type="Proteomes" id="UP000250358"/>
    </source>
</evidence>
<proteinExistence type="predicted"/>
<accession>A0A2X1AHN7</accession>
<name>A0A2X1AHN7_BREDI</name>
<protein>
    <submittedName>
        <fullName evidence="2">ROS/MUCR transcriptional regulator protein</fullName>
    </submittedName>
</protein>
<gene>
    <name evidence="2" type="ORF">NCTC11165_01771</name>
</gene>
<dbReference type="GO" id="GO:0008270">
    <property type="term" value="F:zinc ion binding"/>
    <property type="evidence" value="ECO:0007669"/>
    <property type="project" value="InterPro"/>
</dbReference>
<feature type="compositionally biased region" description="Low complexity" evidence="1">
    <location>
        <begin position="99"/>
        <end position="109"/>
    </location>
</feature>
<evidence type="ECO:0000256" key="1">
    <source>
        <dbReference type="SAM" id="MobiDB-lite"/>
    </source>
</evidence>
<organism evidence="2 3">
    <name type="scientific">Brevundimonas diminuta</name>
    <name type="common">Pseudomonas diminuta</name>
    <dbReference type="NCBI Taxonomy" id="293"/>
    <lineage>
        <taxon>Bacteria</taxon>
        <taxon>Pseudomonadati</taxon>
        <taxon>Pseudomonadota</taxon>
        <taxon>Alphaproteobacteria</taxon>
        <taxon>Caulobacterales</taxon>
        <taxon>Caulobacteraceae</taxon>
        <taxon>Brevundimonas</taxon>
    </lineage>
</organism>
<dbReference type="InterPro" id="IPR008807">
    <property type="entry name" value="ROS_MUCR"/>
</dbReference>